<evidence type="ECO:0000313" key="3">
    <source>
        <dbReference type="Proteomes" id="UP000070188"/>
    </source>
</evidence>
<gene>
    <name evidence="2" type="ORF">LI90_838</name>
</gene>
<dbReference type="PATRIC" id="fig|1469144.10.peg.953"/>
<comment type="caution">
    <text evidence="2">The sequence shown here is derived from an EMBL/GenBank/DDBJ whole genome shotgun (WGS) entry which is preliminary data.</text>
</comment>
<organism evidence="2 3">
    <name type="scientific">Carbonactinospora thermoautotrophica</name>
    <dbReference type="NCBI Taxonomy" id="1469144"/>
    <lineage>
        <taxon>Bacteria</taxon>
        <taxon>Bacillati</taxon>
        <taxon>Actinomycetota</taxon>
        <taxon>Actinomycetes</taxon>
        <taxon>Kitasatosporales</taxon>
        <taxon>Carbonactinosporaceae</taxon>
        <taxon>Carbonactinospora</taxon>
    </lineage>
</organism>
<dbReference type="STRING" id="1469144.LI90_838"/>
<reference evidence="3" key="1">
    <citation type="submission" date="2015-04" db="EMBL/GenBank/DDBJ databases">
        <title>Physiological reanalysis, assessment of diazotrophy, and genome sequences of multiple isolates of Streptomyces thermoautotrophicus.</title>
        <authorList>
            <person name="MacKellar D.C."/>
            <person name="Lieber L."/>
            <person name="Norman J."/>
            <person name="Bolger A."/>
            <person name="Tobin C."/>
            <person name="Murray J.W."/>
            <person name="Chang R."/>
            <person name="Ford T."/>
            <person name="Nguyen P.Q."/>
            <person name="Woodward J."/>
            <person name="Permingeat H."/>
            <person name="Joshi N.S."/>
            <person name="Silver P.A."/>
            <person name="Usadel B."/>
            <person name="Rutherford A.W."/>
            <person name="Friesen M."/>
            <person name="Prell J."/>
        </authorList>
    </citation>
    <scope>NUCLEOTIDE SEQUENCE [LARGE SCALE GENOMIC DNA]</scope>
    <source>
        <strain evidence="3">H1</strain>
    </source>
</reference>
<accession>A0A132MMW9</accession>
<name>A0A132MMW9_9ACTN</name>
<keyword evidence="3" id="KW-1185">Reference proteome</keyword>
<evidence type="ECO:0000313" key="2">
    <source>
        <dbReference type="EMBL" id="KWW99204.1"/>
    </source>
</evidence>
<protein>
    <submittedName>
        <fullName evidence="2">Uncharacterized protein</fullName>
    </submittedName>
</protein>
<evidence type="ECO:0000256" key="1">
    <source>
        <dbReference type="SAM" id="MobiDB-lite"/>
    </source>
</evidence>
<proteinExistence type="predicted"/>
<dbReference type="AlphaFoldDB" id="A0A132MMW9"/>
<sequence>MDGVPRFLDEAARVGNPYARVSAGHASKSATSSTVRPMRAD</sequence>
<dbReference type="Proteomes" id="UP000070188">
    <property type="component" value="Unassembled WGS sequence"/>
</dbReference>
<dbReference type="EMBL" id="LAXD01000001">
    <property type="protein sequence ID" value="KWW99204.1"/>
    <property type="molecule type" value="Genomic_DNA"/>
</dbReference>
<feature type="region of interest" description="Disordered" evidence="1">
    <location>
        <begin position="21"/>
        <end position="41"/>
    </location>
</feature>